<sequence>MAYFAETRKRVASMPELEYEGDRIKYVSAQLAAARVDQRASCAGLEGASRTTKKPPPLLRSRTLPAIVVPGVNILQAQLGNYNQDVPQQQQPIQVPPANQFTPKVGVMARFQSSRVSFSRDDTLTLDVRRKSAVSKLCGTGNYGSERKSDGTLFLR</sequence>
<name>A0ACB9SMN6_HOLOL</name>
<comment type="caution">
    <text evidence="1">The sequence shown here is derived from an EMBL/GenBank/DDBJ whole genome shotgun (WGS) entry which is preliminary data.</text>
</comment>
<protein>
    <submittedName>
        <fullName evidence="1">Uncharacterized protein</fullName>
    </submittedName>
</protein>
<organism evidence="1 2">
    <name type="scientific">Holotrichia oblita</name>
    <name type="common">Chafer beetle</name>
    <dbReference type="NCBI Taxonomy" id="644536"/>
    <lineage>
        <taxon>Eukaryota</taxon>
        <taxon>Metazoa</taxon>
        <taxon>Ecdysozoa</taxon>
        <taxon>Arthropoda</taxon>
        <taxon>Hexapoda</taxon>
        <taxon>Insecta</taxon>
        <taxon>Pterygota</taxon>
        <taxon>Neoptera</taxon>
        <taxon>Endopterygota</taxon>
        <taxon>Coleoptera</taxon>
        <taxon>Polyphaga</taxon>
        <taxon>Scarabaeiformia</taxon>
        <taxon>Scarabaeidae</taxon>
        <taxon>Melolonthinae</taxon>
        <taxon>Holotrichia</taxon>
    </lineage>
</organism>
<dbReference type="EMBL" id="CM043022">
    <property type="protein sequence ID" value="KAI4456584.1"/>
    <property type="molecule type" value="Genomic_DNA"/>
</dbReference>
<evidence type="ECO:0000313" key="2">
    <source>
        <dbReference type="Proteomes" id="UP001056778"/>
    </source>
</evidence>
<gene>
    <name evidence="1" type="ORF">MML48_8g00007596</name>
</gene>
<reference evidence="1" key="1">
    <citation type="submission" date="2022-04" db="EMBL/GenBank/DDBJ databases">
        <title>Chromosome-scale genome assembly of Holotrichia oblita Faldermann.</title>
        <authorList>
            <person name="Rongchong L."/>
        </authorList>
    </citation>
    <scope>NUCLEOTIDE SEQUENCE</scope>
    <source>
        <strain evidence="1">81SQS9</strain>
    </source>
</reference>
<proteinExistence type="predicted"/>
<evidence type="ECO:0000313" key="1">
    <source>
        <dbReference type="EMBL" id="KAI4456584.1"/>
    </source>
</evidence>
<accession>A0ACB9SMN6</accession>
<dbReference type="Proteomes" id="UP001056778">
    <property type="component" value="Chromosome 8"/>
</dbReference>
<keyword evidence="2" id="KW-1185">Reference proteome</keyword>